<dbReference type="EMBL" id="CP019893">
    <property type="protein sequence ID" value="ARS90797.1"/>
    <property type="molecule type" value="Genomic_DNA"/>
</dbReference>
<proteinExistence type="predicted"/>
<dbReference type="AlphaFoldDB" id="A0A2Z2HYF7"/>
<accession>A0A2Z2HYF7</accession>
<gene>
    <name evidence="2" type="ORF">B1756_14415</name>
</gene>
<evidence type="ECO:0000256" key="1">
    <source>
        <dbReference type="SAM" id="Phobius"/>
    </source>
</evidence>
<dbReference type="Proteomes" id="UP000250088">
    <property type="component" value="Chromosome"/>
</dbReference>
<dbReference type="KEGG" id="naj:B1756_14415"/>
<keyword evidence="3" id="KW-1185">Reference proteome</keyword>
<keyword evidence="1" id="KW-1133">Transmembrane helix</keyword>
<keyword evidence="1" id="KW-0812">Transmembrane</keyword>
<protein>
    <submittedName>
        <fullName evidence="2">Uncharacterized protein</fullName>
    </submittedName>
</protein>
<organism evidence="2 3">
    <name type="scientific">Natrarchaeobaculum aegyptiacum</name>
    <dbReference type="NCBI Taxonomy" id="745377"/>
    <lineage>
        <taxon>Archaea</taxon>
        <taxon>Methanobacteriati</taxon>
        <taxon>Methanobacteriota</taxon>
        <taxon>Stenosarchaea group</taxon>
        <taxon>Halobacteria</taxon>
        <taxon>Halobacteriales</taxon>
        <taxon>Natrialbaceae</taxon>
        <taxon>Natrarchaeobaculum</taxon>
    </lineage>
</organism>
<evidence type="ECO:0000313" key="3">
    <source>
        <dbReference type="Proteomes" id="UP000250088"/>
    </source>
</evidence>
<sequence>MEASSQDSIAEVYFDSFREVDQADRGQIIVECADALCVEERISDETTDEIVTDVDRINHHIRRVRFGARILNDHNLTTAITESQVQEIGDDVDRLTRFTPLVGSLNNLQAAACAIKDDPEPGDIESFLYASLAFGLEVALWQSTAPYQMAWNGTRFVSNRTFLRYANHGCNGCIALAMSELHWALRAVPYSLASEDRVEFVVSELEEVRATANDLDYDVEIDIDREIFRESVGELNESTGIYNRSTAFINESSGSLNESVDAPIGGAVAPAQSSGSSPYFPAGYILLPVLFLIIIHLLGDK</sequence>
<reference evidence="3" key="1">
    <citation type="submission" date="2017-02" db="EMBL/GenBank/DDBJ databases">
        <title>Natronthermophilus aegyptiacus gen. nov.,sp. nov., an aerobic, extremely halophilic alkalithermophilic archaeon isolated from the athalassohaline Wadi An Natrun, Egypt.</title>
        <authorList>
            <person name="Zhao B."/>
        </authorList>
    </citation>
    <scope>NUCLEOTIDE SEQUENCE [LARGE SCALE GENOMIC DNA]</scope>
    <source>
        <strain evidence="3">JW/NM-HA 15</strain>
    </source>
</reference>
<name>A0A2Z2HYF7_9EURY</name>
<evidence type="ECO:0000313" key="2">
    <source>
        <dbReference type="EMBL" id="ARS90797.1"/>
    </source>
</evidence>
<keyword evidence="1" id="KW-0472">Membrane</keyword>
<feature type="transmembrane region" description="Helical" evidence="1">
    <location>
        <begin position="279"/>
        <end position="299"/>
    </location>
</feature>